<gene>
    <name evidence="1" type="ORF">GCU60_03775</name>
</gene>
<protein>
    <submittedName>
        <fullName evidence="1">Uncharacterized protein</fullName>
    </submittedName>
</protein>
<organism evidence="1 2">
    <name type="scientific">Blastococcus saxobsidens</name>
    <dbReference type="NCBI Taxonomy" id="138336"/>
    <lineage>
        <taxon>Bacteria</taxon>
        <taxon>Bacillati</taxon>
        <taxon>Actinomycetota</taxon>
        <taxon>Actinomycetes</taxon>
        <taxon>Geodermatophilales</taxon>
        <taxon>Geodermatophilaceae</taxon>
        <taxon>Blastococcus</taxon>
    </lineage>
</organism>
<accession>A0A6L9VYM4</accession>
<proteinExistence type="predicted"/>
<comment type="caution">
    <text evidence="1">The sequence shown here is derived from an EMBL/GenBank/DDBJ whole genome shotgun (WGS) entry which is preliminary data.</text>
</comment>
<dbReference type="RefSeq" id="WP_163202362.1">
    <property type="nucleotide sequence ID" value="NZ_JAAGWG010000004.1"/>
</dbReference>
<reference evidence="1 2" key="1">
    <citation type="submission" date="2019-12" db="EMBL/GenBank/DDBJ databases">
        <title>the WGS of Blastococcus saxobsidens 67B17.</title>
        <authorList>
            <person name="Jiang Z."/>
        </authorList>
    </citation>
    <scope>NUCLEOTIDE SEQUENCE [LARGE SCALE GENOMIC DNA]</scope>
    <source>
        <strain evidence="1 2">67B17</strain>
    </source>
</reference>
<dbReference type="Proteomes" id="UP000479241">
    <property type="component" value="Unassembled WGS sequence"/>
</dbReference>
<dbReference type="AlphaFoldDB" id="A0A6L9VYM4"/>
<evidence type="ECO:0000313" key="1">
    <source>
        <dbReference type="EMBL" id="NEK84886.1"/>
    </source>
</evidence>
<name>A0A6L9VYM4_9ACTN</name>
<evidence type="ECO:0000313" key="2">
    <source>
        <dbReference type="Proteomes" id="UP000479241"/>
    </source>
</evidence>
<dbReference type="EMBL" id="JAAGWG010000004">
    <property type="protein sequence ID" value="NEK84886.1"/>
    <property type="molecule type" value="Genomic_DNA"/>
</dbReference>
<sequence>MLREIATVLSSGPDARVDVDHLAEKFGLDQRTASAVTGTLRDAGFMAALDQAIGRAPEGPQKTCLQKIRDGFLSAGRDLIVDVAGGVLTGQIA</sequence>